<comment type="caution">
    <text evidence="3">The sequence shown here is derived from an EMBL/GenBank/DDBJ whole genome shotgun (WGS) entry which is preliminary data.</text>
</comment>
<accession>A0A196SAC9</accession>
<dbReference type="GO" id="GO:0008408">
    <property type="term" value="F:3'-5' exonuclease activity"/>
    <property type="evidence" value="ECO:0007669"/>
    <property type="project" value="InterPro"/>
</dbReference>
<name>A0A196SAC9_BLAHN</name>
<dbReference type="InterPro" id="IPR036397">
    <property type="entry name" value="RNaseH_sf"/>
</dbReference>
<organism evidence="3 4">
    <name type="scientific">Blastocystis sp. subtype 1 (strain ATCC 50177 / NandII)</name>
    <dbReference type="NCBI Taxonomy" id="478820"/>
    <lineage>
        <taxon>Eukaryota</taxon>
        <taxon>Sar</taxon>
        <taxon>Stramenopiles</taxon>
        <taxon>Bigyra</taxon>
        <taxon>Opalozoa</taxon>
        <taxon>Opalinata</taxon>
        <taxon>Blastocystidae</taxon>
        <taxon>Blastocystis</taxon>
    </lineage>
</organism>
<protein>
    <recommendedName>
        <fullName evidence="2">3'-5' exonuclease domain-containing protein</fullName>
    </recommendedName>
</protein>
<dbReference type="InterPro" id="IPR012337">
    <property type="entry name" value="RNaseH-like_sf"/>
</dbReference>
<dbReference type="InterPro" id="IPR052408">
    <property type="entry name" value="Exonuclease_MUT-7-like"/>
</dbReference>
<dbReference type="Gene3D" id="3.30.420.10">
    <property type="entry name" value="Ribonuclease H-like superfamily/Ribonuclease H"/>
    <property type="match status" value="1"/>
</dbReference>
<keyword evidence="4" id="KW-1185">Reference proteome</keyword>
<gene>
    <name evidence="3" type="ORF">AV274_4295</name>
</gene>
<evidence type="ECO:0000313" key="3">
    <source>
        <dbReference type="EMBL" id="OAO14015.1"/>
    </source>
</evidence>
<dbReference type="PANTHER" id="PTHR47765:SF2">
    <property type="entry name" value="EXONUCLEASE MUT-7 HOMOLOG"/>
    <property type="match status" value="1"/>
</dbReference>
<keyword evidence="1" id="KW-0472">Membrane</keyword>
<evidence type="ECO:0000313" key="4">
    <source>
        <dbReference type="Proteomes" id="UP000078348"/>
    </source>
</evidence>
<evidence type="ECO:0000259" key="2">
    <source>
        <dbReference type="Pfam" id="PF01612"/>
    </source>
</evidence>
<keyword evidence="1" id="KW-0812">Transmembrane</keyword>
<feature type="transmembrane region" description="Helical" evidence="1">
    <location>
        <begin position="204"/>
        <end position="225"/>
    </location>
</feature>
<dbReference type="InterPro" id="IPR036259">
    <property type="entry name" value="MFS_trans_sf"/>
</dbReference>
<dbReference type="Pfam" id="PF01612">
    <property type="entry name" value="DNA_pol_A_exo1"/>
    <property type="match status" value="1"/>
</dbReference>
<dbReference type="PANTHER" id="PTHR47765">
    <property type="entry name" value="3'-5' EXONUCLEASE DOMAIN-CONTAINING PROTEIN"/>
    <property type="match status" value="1"/>
</dbReference>
<keyword evidence="1" id="KW-1133">Transmembrane helix</keyword>
<dbReference type="SUPFAM" id="SSF53098">
    <property type="entry name" value="Ribonuclease H-like"/>
    <property type="match status" value="1"/>
</dbReference>
<evidence type="ECO:0000256" key="1">
    <source>
        <dbReference type="SAM" id="Phobius"/>
    </source>
</evidence>
<feature type="domain" description="3'-5' exonuclease" evidence="2">
    <location>
        <begin position="28"/>
        <end position="92"/>
    </location>
</feature>
<dbReference type="GO" id="GO:0006139">
    <property type="term" value="P:nucleobase-containing compound metabolic process"/>
    <property type="evidence" value="ECO:0007669"/>
    <property type="project" value="InterPro"/>
</dbReference>
<dbReference type="InterPro" id="IPR002562">
    <property type="entry name" value="3'-5'_exonuclease_dom"/>
</dbReference>
<dbReference type="SUPFAM" id="SSF103473">
    <property type="entry name" value="MFS general substrate transporter"/>
    <property type="match status" value="1"/>
</dbReference>
<dbReference type="AlphaFoldDB" id="A0A196SAC9"/>
<reference evidence="3 4" key="1">
    <citation type="submission" date="2016-05" db="EMBL/GenBank/DDBJ databases">
        <title>Nuclear genome of Blastocystis sp. subtype 1 NandII.</title>
        <authorList>
            <person name="Gentekaki E."/>
            <person name="Curtis B."/>
            <person name="Stairs C."/>
            <person name="Eme L."/>
            <person name="Herman E."/>
            <person name="Klimes V."/>
            <person name="Arias M.C."/>
            <person name="Elias M."/>
            <person name="Hilliou F."/>
            <person name="Klute M."/>
            <person name="Malik S.-B."/>
            <person name="Pightling A."/>
            <person name="Rachubinski R."/>
            <person name="Salas D."/>
            <person name="Schlacht A."/>
            <person name="Suga H."/>
            <person name="Archibald J."/>
            <person name="Ball S.G."/>
            <person name="Clark G."/>
            <person name="Dacks J."/>
            <person name="Van Der Giezen M."/>
            <person name="Tsaousis A."/>
            <person name="Roger A."/>
        </authorList>
    </citation>
    <scope>NUCLEOTIDE SEQUENCE [LARGE SCALE GENOMIC DNA]</scope>
    <source>
        <strain evidence="4">ATCC 50177 / NandII</strain>
    </source>
</reference>
<feature type="non-terminal residue" evidence="3">
    <location>
        <position position="1"/>
    </location>
</feature>
<dbReference type="EMBL" id="LXWW01000298">
    <property type="protein sequence ID" value="OAO14015.1"/>
    <property type="molecule type" value="Genomic_DNA"/>
</dbReference>
<dbReference type="Proteomes" id="UP000078348">
    <property type="component" value="Unassembled WGS sequence"/>
</dbReference>
<dbReference type="OrthoDB" id="10261556at2759"/>
<dbReference type="GO" id="GO:0003676">
    <property type="term" value="F:nucleic acid binding"/>
    <property type="evidence" value="ECO:0007669"/>
    <property type="project" value="InterPro"/>
</dbReference>
<sequence length="244" mass="27852">NARVYHAFMGSCDVGYLKAFRHMKCFAFQNTLDIETMAKGVGMKQTSLSLYSAFFLGAPLDKSRTMSDWNQRPLEAKELYYAALDAYATRAVAVECMRMVLGEASAIPIKERIKAFENEKGRTMERKMDEKEEDFEKRKENTVRDILRFGILASEADQNKYSTICSGCFLSTLILKKWGCKTLYVIAYLTDIFGCIALQFARSFFWACACIFFITTSLGLFEISTNSVATSLFKKHTATWMMFM</sequence>
<proteinExistence type="predicted"/>